<dbReference type="GO" id="GO:0003824">
    <property type="term" value="F:catalytic activity"/>
    <property type="evidence" value="ECO:0007669"/>
    <property type="project" value="InterPro"/>
</dbReference>
<dbReference type="OrthoDB" id="9801424at2"/>
<protein>
    <submittedName>
        <fullName evidence="8">B12-binding domain-containing radical SAM protein</fullName>
    </submittedName>
</protein>
<dbReference type="PANTHER" id="PTHR43409">
    <property type="entry name" value="ANAEROBIC MAGNESIUM-PROTOPORPHYRIN IX MONOMETHYL ESTER CYCLASE-RELATED"/>
    <property type="match status" value="1"/>
</dbReference>
<dbReference type="GO" id="GO:0051539">
    <property type="term" value="F:4 iron, 4 sulfur cluster binding"/>
    <property type="evidence" value="ECO:0007669"/>
    <property type="project" value="UniProtKB-KW"/>
</dbReference>
<keyword evidence="5" id="KW-0411">Iron-sulfur</keyword>
<dbReference type="GO" id="GO:0046872">
    <property type="term" value="F:metal ion binding"/>
    <property type="evidence" value="ECO:0007669"/>
    <property type="project" value="UniProtKB-KW"/>
</dbReference>
<dbReference type="GO" id="GO:0005829">
    <property type="term" value="C:cytosol"/>
    <property type="evidence" value="ECO:0007669"/>
    <property type="project" value="TreeGrafter"/>
</dbReference>
<evidence type="ECO:0000313" key="9">
    <source>
        <dbReference type="Proteomes" id="UP000247476"/>
    </source>
</evidence>
<dbReference type="InterPro" id="IPR025288">
    <property type="entry name" value="DUF4080"/>
</dbReference>
<evidence type="ECO:0000256" key="3">
    <source>
        <dbReference type="ARBA" id="ARBA00022723"/>
    </source>
</evidence>
<dbReference type="AlphaFoldDB" id="A0A2V5K1I1"/>
<dbReference type="Pfam" id="PF13311">
    <property type="entry name" value="DUF4080"/>
    <property type="match status" value="1"/>
</dbReference>
<gene>
    <name evidence="8" type="ORF">DLM86_24605</name>
</gene>
<keyword evidence="3" id="KW-0479">Metal-binding</keyword>
<dbReference type="SUPFAM" id="SSF102114">
    <property type="entry name" value="Radical SAM enzymes"/>
    <property type="match status" value="1"/>
</dbReference>
<keyword evidence="2" id="KW-0949">S-adenosyl-L-methionine</keyword>
<evidence type="ECO:0000256" key="5">
    <source>
        <dbReference type="ARBA" id="ARBA00023014"/>
    </source>
</evidence>
<dbReference type="SFLD" id="SFLDG01123">
    <property type="entry name" value="methyltransferase_(Class_B)"/>
    <property type="match status" value="1"/>
</dbReference>
<evidence type="ECO:0000256" key="4">
    <source>
        <dbReference type="ARBA" id="ARBA00023004"/>
    </source>
</evidence>
<dbReference type="PROSITE" id="PS51918">
    <property type="entry name" value="RADICAL_SAM"/>
    <property type="match status" value="1"/>
</dbReference>
<keyword evidence="9" id="KW-1185">Reference proteome</keyword>
<comment type="caution">
    <text evidence="8">The sequence shown here is derived from an EMBL/GenBank/DDBJ whole genome shotgun (WGS) entry which is preliminary data.</text>
</comment>
<evidence type="ECO:0000256" key="2">
    <source>
        <dbReference type="ARBA" id="ARBA00022691"/>
    </source>
</evidence>
<evidence type="ECO:0000256" key="1">
    <source>
        <dbReference type="ARBA" id="ARBA00001966"/>
    </source>
</evidence>
<dbReference type="InterPro" id="IPR006158">
    <property type="entry name" value="Cobalamin-bd"/>
</dbReference>
<organism evidence="8 9">
    <name type="scientific">Paenibacillus flagellatus</name>
    <dbReference type="NCBI Taxonomy" id="2211139"/>
    <lineage>
        <taxon>Bacteria</taxon>
        <taxon>Bacillati</taxon>
        <taxon>Bacillota</taxon>
        <taxon>Bacilli</taxon>
        <taxon>Bacillales</taxon>
        <taxon>Paenibacillaceae</taxon>
        <taxon>Paenibacillus</taxon>
    </lineage>
</organism>
<dbReference type="SMART" id="SM00729">
    <property type="entry name" value="Elp3"/>
    <property type="match status" value="1"/>
</dbReference>
<dbReference type="InterPro" id="IPR051198">
    <property type="entry name" value="BchE-like"/>
</dbReference>
<dbReference type="InterPro" id="IPR058240">
    <property type="entry name" value="rSAM_sf"/>
</dbReference>
<dbReference type="SFLD" id="SFLDG01082">
    <property type="entry name" value="B12-binding_domain_containing"/>
    <property type="match status" value="1"/>
</dbReference>
<dbReference type="RefSeq" id="WP_110842715.1">
    <property type="nucleotide sequence ID" value="NZ_QJVJ01000012.1"/>
</dbReference>
<comment type="cofactor">
    <cofactor evidence="1">
        <name>[4Fe-4S] cluster</name>
        <dbReference type="ChEBI" id="CHEBI:49883"/>
    </cofactor>
</comment>
<keyword evidence="4" id="KW-0408">Iron</keyword>
<dbReference type="PANTHER" id="PTHR43409:SF16">
    <property type="entry name" value="SLR0320 PROTEIN"/>
    <property type="match status" value="1"/>
</dbReference>
<dbReference type="InterPro" id="IPR023404">
    <property type="entry name" value="rSAM_horseshoe"/>
</dbReference>
<dbReference type="Pfam" id="PF02310">
    <property type="entry name" value="B12-binding"/>
    <property type="match status" value="1"/>
</dbReference>
<accession>A0A2V5K1I1</accession>
<dbReference type="InterPro" id="IPR006638">
    <property type="entry name" value="Elp3/MiaA/NifB-like_rSAM"/>
</dbReference>
<evidence type="ECO:0000259" key="6">
    <source>
        <dbReference type="PROSITE" id="PS51332"/>
    </source>
</evidence>
<evidence type="ECO:0000259" key="7">
    <source>
        <dbReference type="PROSITE" id="PS51918"/>
    </source>
</evidence>
<dbReference type="Proteomes" id="UP000247476">
    <property type="component" value="Unassembled WGS sequence"/>
</dbReference>
<evidence type="ECO:0000313" key="8">
    <source>
        <dbReference type="EMBL" id="PYI51594.1"/>
    </source>
</evidence>
<dbReference type="PROSITE" id="PS51332">
    <property type="entry name" value="B12_BINDING"/>
    <property type="match status" value="1"/>
</dbReference>
<feature type="domain" description="Radical SAM core" evidence="7">
    <location>
        <begin position="173"/>
        <end position="412"/>
    </location>
</feature>
<dbReference type="SUPFAM" id="SSF52242">
    <property type="entry name" value="Cobalamin (vitamin B12)-binding domain"/>
    <property type="match status" value="1"/>
</dbReference>
<dbReference type="InterPro" id="IPR034466">
    <property type="entry name" value="Methyltransferase_Class_B"/>
</dbReference>
<reference evidence="8 9" key="1">
    <citation type="submission" date="2018-05" db="EMBL/GenBank/DDBJ databases">
        <title>Paenibacillus flagellatus sp. nov., isolated from selenium mineral soil.</title>
        <authorList>
            <person name="Dai X."/>
        </authorList>
    </citation>
    <scope>NUCLEOTIDE SEQUENCE [LARGE SCALE GENOMIC DNA]</scope>
    <source>
        <strain evidence="8 9">DXL2</strain>
    </source>
</reference>
<dbReference type="CDD" id="cd02068">
    <property type="entry name" value="radical_SAM_B12_BD"/>
    <property type="match status" value="1"/>
</dbReference>
<dbReference type="InterPro" id="IPR007197">
    <property type="entry name" value="rSAM"/>
</dbReference>
<dbReference type="Gene3D" id="3.40.50.280">
    <property type="entry name" value="Cobalamin-binding domain"/>
    <property type="match status" value="1"/>
</dbReference>
<feature type="domain" description="B12-binding" evidence="6">
    <location>
        <begin position="1"/>
        <end position="133"/>
    </location>
</feature>
<sequence>MNVVVSSLNAKYIHTCLALRYLKSYCRDEFEVEMAEYTIKDPAMNIVSDLFRRGPDVLGFSCYIWNIEETIRVVRMLKKIKPDMTIVLGGPEVSYDTAYWMERVPEVDFIVMGEGEETFLHLLRELAGERKFHFVFGLAYRNREGAVCINPGRPKLNLDDIPSPHRFPEDVPALGNRVVYFETSRGCPFSCQFCLSSIEVGVRYFDIERTKADLLYLIDSGAKLIKFVDRTFNIKREYAMDIFQFLIDNHKGCVFQFEITADIMRPEVLDFLSEHAPAGVFRFEIGVQSTNDRTNELVKRRQNFAKLTRTVTKVKESGKIDQHLDLIAGLPEEDYASFRQTFNDVFALGPEELQLGFLKMLRGTGLRHDADKYGYVYMDNAPYEILGNAIMPFSDLMRIKRVEDVLEKYWNAHRINRTVKYLIAEQFPSAFDFFQQFGDYWEERGWQKIGHQLEDLFVRLRDFLKDRGTPDEDARTAEGLMKLDYFLNHRYKPRKIWWDFMHDKKSVSAWMQSLADRPERVSPEFAALGWTEKELHKHAVVETLPFDLNRFEADGTIDRGRSTLLVVVYDPDGAGARHYAAALEPAGLYPG</sequence>
<dbReference type="CDD" id="cd01335">
    <property type="entry name" value="Radical_SAM"/>
    <property type="match status" value="1"/>
</dbReference>
<name>A0A2V5K1I1_9BACL</name>
<dbReference type="Pfam" id="PF04055">
    <property type="entry name" value="Radical_SAM"/>
    <property type="match status" value="1"/>
</dbReference>
<dbReference type="SFLD" id="SFLDS00029">
    <property type="entry name" value="Radical_SAM"/>
    <property type="match status" value="1"/>
</dbReference>
<dbReference type="Gene3D" id="3.80.30.20">
    <property type="entry name" value="tm_1862 like domain"/>
    <property type="match status" value="1"/>
</dbReference>
<dbReference type="InterPro" id="IPR036724">
    <property type="entry name" value="Cobalamin-bd_sf"/>
</dbReference>
<dbReference type="GO" id="GO:0031419">
    <property type="term" value="F:cobalamin binding"/>
    <property type="evidence" value="ECO:0007669"/>
    <property type="project" value="InterPro"/>
</dbReference>
<dbReference type="EMBL" id="QJVJ01000012">
    <property type="protein sequence ID" value="PYI51594.1"/>
    <property type="molecule type" value="Genomic_DNA"/>
</dbReference>
<proteinExistence type="predicted"/>